<dbReference type="EMBL" id="LSKU01000001">
    <property type="protein sequence ID" value="KXG44766.1"/>
    <property type="molecule type" value="Genomic_DNA"/>
</dbReference>
<organism evidence="1 2">
    <name type="scientific">Tepidibacillus decaturensis</name>
    <dbReference type="NCBI Taxonomy" id="1413211"/>
    <lineage>
        <taxon>Bacteria</taxon>
        <taxon>Bacillati</taxon>
        <taxon>Bacillota</taxon>
        <taxon>Bacilli</taxon>
        <taxon>Bacillales</taxon>
        <taxon>Bacillaceae</taxon>
        <taxon>Tepidibacillus</taxon>
    </lineage>
</organism>
<sequence length="121" mass="13293">MNQRNILAYFRSVEDAQKAASELQQYNSIETQVDRIAFYPGDQLNDQVNPITSRFDSLTDLTLGSLVNDNAEVLAAADVSASGMADGNRTAIPPNILLTIVMNEDQAPQVENIIKKYNGMT</sequence>
<accession>A0A135L720</accession>
<evidence type="ECO:0000313" key="2">
    <source>
        <dbReference type="Proteomes" id="UP000070352"/>
    </source>
</evidence>
<proteinExistence type="predicted"/>
<gene>
    <name evidence="1" type="ORF">U473_12570</name>
</gene>
<evidence type="ECO:0000313" key="1">
    <source>
        <dbReference type="EMBL" id="KXG44766.1"/>
    </source>
</evidence>
<name>A0A135L720_9BACI</name>
<dbReference type="OrthoDB" id="2375806at2"/>
<dbReference type="Proteomes" id="UP000070352">
    <property type="component" value="Unassembled WGS sequence"/>
</dbReference>
<keyword evidence="2" id="KW-1185">Reference proteome</keyword>
<dbReference type="AlphaFoldDB" id="A0A135L720"/>
<dbReference type="STRING" id="1413211.U473_12570"/>
<reference evidence="1 2" key="1">
    <citation type="submission" date="2016-02" db="EMBL/GenBank/DDBJ databases">
        <title>Draft Genome for Tepidibacillus decaturensis nov. sp. Strain Z9, an Anaerobic, Moderately Thermophilic and Heterotrophic Bacterium from Deep Subsurface of the Illinois Basin, USA.</title>
        <authorList>
            <person name="Dong Y."/>
            <person name="Chang J.Y."/>
            <person name="Sanford R."/>
            <person name="Fouke B.W."/>
        </authorList>
    </citation>
    <scope>NUCLEOTIDE SEQUENCE [LARGE SCALE GENOMIC DNA]</scope>
    <source>
        <strain evidence="1 2">Z9</strain>
    </source>
</reference>
<protein>
    <submittedName>
        <fullName evidence="1">Uncharacterized protein</fullName>
    </submittedName>
</protein>
<dbReference type="RefSeq" id="WP_068726894.1">
    <property type="nucleotide sequence ID" value="NZ_LSKU01000001.1"/>
</dbReference>
<comment type="caution">
    <text evidence="1">The sequence shown here is derived from an EMBL/GenBank/DDBJ whole genome shotgun (WGS) entry which is preliminary data.</text>
</comment>